<dbReference type="PANTHER" id="PTHR21716:SF62">
    <property type="entry name" value="TRANSPORT PROTEIN YDBI-RELATED"/>
    <property type="match status" value="1"/>
</dbReference>
<protein>
    <submittedName>
        <fullName evidence="8">AI-2E family transporter</fullName>
    </submittedName>
</protein>
<evidence type="ECO:0000256" key="4">
    <source>
        <dbReference type="ARBA" id="ARBA00022989"/>
    </source>
</evidence>
<feature type="region of interest" description="Disordered" evidence="6">
    <location>
        <begin position="370"/>
        <end position="398"/>
    </location>
</feature>
<feature type="transmembrane region" description="Helical" evidence="7">
    <location>
        <begin position="278"/>
        <end position="297"/>
    </location>
</feature>
<dbReference type="EMBL" id="JADOER010000004">
    <property type="protein sequence ID" value="MBT9311934.1"/>
    <property type="molecule type" value="Genomic_DNA"/>
</dbReference>
<keyword evidence="5 7" id="KW-0472">Membrane</keyword>
<feature type="transmembrane region" description="Helical" evidence="7">
    <location>
        <begin position="163"/>
        <end position="184"/>
    </location>
</feature>
<feature type="transmembrane region" description="Helical" evidence="7">
    <location>
        <begin position="218"/>
        <end position="238"/>
    </location>
</feature>
<feature type="transmembrane region" description="Helical" evidence="7">
    <location>
        <begin position="309"/>
        <end position="338"/>
    </location>
</feature>
<comment type="subcellular location">
    <subcellularLocation>
        <location evidence="1">Membrane</location>
        <topology evidence="1">Multi-pass membrane protein</topology>
    </subcellularLocation>
</comment>
<evidence type="ECO:0000256" key="2">
    <source>
        <dbReference type="ARBA" id="ARBA00009773"/>
    </source>
</evidence>
<comment type="caution">
    <text evidence="8">The sequence shown here is derived from an EMBL/GenBank/DDBJ whole genome shotgun (WGS) entry which is preliminary data.</text>
</comment>
<feature type="transmembrane region" description="Helical" evidence="7">
    <location>
        <begin position="20"/>
        <end position="43"/>
    </location>
</feature>
<dbReference type="InterPro" id="IPR002549">
    <property type="entry name" value="AI-2E-like"/>
</dbReference>
<proteinExistence type="inferred from homology"/>
<feature type="transmembrane region" description="Helical" evidence="7">
    <location>
        <begin position="55"/>
        <end position="76"/>
    </location>
</feature>
<organism evidence="8 9">
    <name type="scientific">Leptothoe kymatousa TAU-MAC 1615</name>
    <dbReference type="NCBI Taxonomy" id="2364775"/>
    <lineage>
        <taxon>Bacteria</taxon>
        <taxon>Bacillati</taxon>
        <taxon>Cyanobacteriota</taxon>
        <taxon>Cyanophyceae</taxon>
        <taxon>Nodosilineales</taxon>
        <taxon>Cymatolegaceae</taxon>
        <taxon>Leptothoe</taxon>
        <taxon>Leptothoe kymatousa</taxon>
    </lineage>
</organism>
<name>A0ABS5Y264_9CYAN</name>
<evidence type="ECO:0000256" key="7">
    <source>
        <dbReference type="SAM" id="Phobius"/>
    </source>
</evidence>
<keyword evidence="4 7" id="KW-1133">Transmembrane helix</keyword>
<evidence type="ECO:0000313" key="9">
    <source>
        <dbReference type="Proteomes" id="UP001196661"/>
    </source>
</evidence>
<evidence type="ECO:0000256" key="1">
    <source>
        <dbReference type="ARBA" id="ARBA00004141"/>
    </source>
</evidence>
<evidence type="ECO:0000313" key="8">
    <source>
        <dbReference type="EMBL" id="MBT9311934.1"/>
    </source>
</evidence>
<keyword evidence="3 7" id="KW-0812">Transmembrane</keyword>
<accession>A0ABS5Y264</accession>
<keyword evidence="9" id="KW-1185">Reference proteome</keyword>
<gene>
    <name evidence="8" type="ORF">IXB28_06925</name>
</gene>
<dbReference type="RefSeq" id="WP_215617787.1">
    <property type="nucleotide sequence ID" value="NZ_JADOER010000004.1"/>
</dbReference>
<evidence type="ECO:0000256" key="5">
    <source>
        <dbReference type="ARBA" id="ARBA00023136"/>
    </source>
</evidence>
<evidence type="ECO:0000256" key="3">
    <source>
        <dbReference type="ARBA" id="ARBA00022692"/>
    </source>
</evidence>
<evidence type="ECO:0000256" key="6">
    <source>
        <dbReference type="SAM" id="MobiDB-lite"/>
    </source>
</evidence>
<reference evidence="8 9" key="1">
    <citation type="journal article" date="2021" name="Mar. Drugs">
        <title>Genome Reduction and Secondary Metabolism of the Marine Sponge-Associated Cyanobacterium Leptothoe.</title>
        <authorList>
            <person name="Konstantinou D."/>
            <person name="Popin R.V."/>
            <person name="Fewer D.P."/>
            <person name="Sivonen K."/>
            <person name="Gkelis S."/>
        </authorList>
    </citation>
    <scope>NUCLEOTIDE SEQUENCE [LARGE SCALE GENOMIC DNA]</scope>
    <source>
        <strain evidence="8 9">TAU-MAC 1615</strain>
    </source>
</reference>
<dbReference type="PANTHER" id="PTHR21716">
    <property type="entry name" value="TRANSMEMBRANE PROTEIN"/>
    <property type="match status" value="1"/>
</dbReference>
<comment type="similarity">
    <text evidence="2">Belongs to the autoinducer-2 exporter (AI-2E) (TC 2.A.86) family.</text>
</comment>
<feature type="transmembrane region" description="Helical" evidence="7">
    <location>
        <begin position="250"/>
        <end position="271"/>
    </location>
</feature>
<dbReference type="Pfam" id="PF01594">
    <property type="entry name" value="AI-2E_transport"/>
    <property type="match status" value="1"/>
</dbReference>
<sequence length="398" mass="44306">MKLGEWIGLLSILATFYILWKLRAILLLVFMAVILAIALNSLVRRLQQTGIPKQFTIPIVLSTTFLSITLFLLGVVPPFVAQFNELLKVIIDGIDRIPLILANTLEFLGQNVSLPGQLRFPESEEFLNWLQSVEILNWNTLFDSAVLDVFSNFFSFFNSSLRVLLQVLLVVILSLMFLGNPTVYRNSLLRLIPSFYRRRADGILQECEVALCNWMGGIVLNSVFIFLLSFVGLLLLGIEFPFANALLAGVLNFIPNVGPSLSVIFPAIVALTSDPLKIIPVIVWYAIIQQIESYWLTPTVMARQISLPPAFTLIAQICFAAIFGFLGLVLALPLAVVAKIWMQELLVKDILDRWKKSNQKPWQPAIAGAALPAATDPPSGIDQPSNEDLETSRPVNND</sequence>
<dbReference type="Proteomes" id="UP001196661">
    <property type="component" value="Unassembled WGS sequence"/>
</dbReference>